<dbReference type="PRINTS" id="PR00111">
    <property type="entry name" value="ABHYDROLASE"/>
</dbReference>
<dbReference type="InterPro" id="IPR050266">
    <property type="entry name" value="AB_hydrolase_sf"/>
</dbReference>
<comment type="caution">
    <text evidence="2">The sequence shown here is derived from an EMBL/GenBank/DDBJ whole genome shotgun (WGS) entry which is preliminary data.</text>
</comment>
<evidence type="ECO:0000313" key="2">
    <source>
        <dbReference type="EMBL" id="MBO0952365.1"/>
    </source>
</evidence>
<dbReference type="InterPro" id="IPR000073">
    <property type="entry name" value="AB_hydrolase_1"/>
</dbReference>
<dbReference type="Pfam" id="PF00561">
    <property type="entry name" value="Abhydrolase_1"/>
    <property type="match status" value="1"/>
</dbReference>
<reference evidence="2 3" key="1">
    <citation type="submission" date="2021-03" db="EMBL/GenBank/DDBJ databases">
        <title>Fibrella sp. HMF5405 genome sequencing and assembly.</title>
        <authorList>
            <person name="Kang H."/>
            <person name="Kim H."/>
            <person name="Bae S."/>
            <person name="Joh K."/>
        </authorList>
    </citation>
    <scope>NUCLEOTIDE SEQUENCE [LARGE SCALE GENOMIC DNA]</scope>
    <source>
        <strain evidence="2 3">HMF5405</strain>
    </source>
</reference>
<dbReference type="SUPFAM" id="SSF53474">
    <property type="entry name" value="alpha/beta-Hydrolases"/>
    <property type="match status" value="1"/>
</dbReference>
<dbReference type="Proteomes" id="UP000664628">
    <property type="component" value="Unassembled WGS sequence"/>
</dbReference>
<organism evidence="2 3">
    <name type="scientific">Fibrella forsythiae</name>
    <dbReference type="NCBI Taxonomy" id="2817061"/>
    <lineage>
        <taxon>Bacteria</taxon>
        <taxon>Pseudomonadati</taxon>
        <taxon>Bacteroidota</taxon>
        <taxon>Cytophagia</taxon>
        <taxon>Cytophagales</taxon>
        <taxon>Spirosomataceae</taxon>
        <taxon>Fibrella</taxon>
    </lineage>
</organism>
<proteinExistence type="predicted"/>
<sequence>MLTRHLLAVENRYWHYRQQGDATAETAIVLLHTLPGNSAMLAPLFAEITGLRPKMRILAPDMPGYGGTDALLRPATSLQDYLPSFRAFFREMGLRQVILYGTGMGAQLAIAYANAYPDKVANVVLDNAFQLSQTDKEAIPANPFPDLTPRPDGGHLKTAWQLASGLNQYFPWFTTSETHRIGPVPTPEQTHQAAMELLNAGAGYSHGYQAAFDHERAENVQRLTVPTTLFRGEGSPSQPQTDALVELGLPANIQVVDAPATGNEHDKAVAERLVKGIKN</sequence>
<dbReference type="RefSeq" id="WP_207332318.1">
    <property type="nucleotide sequence ID" value="NZ_JAFMYW010000011.1"/>
</dbReference>
<protein>
    <submittedName>
        <fullName evidence="2">Alpha/beta hydrolase</fullName>
    </submittedName>
</protein>
<keyword evidence="3" id="KW-1185">Reference proteome</keyword>
<name>A0ABS3JQS8_9BACT</name>
<gene>
    <name evidence="2" type="ORF">J2I46_27530</name>
</gene>
<dbReference type="EMBL" id="JAFMYW010000011">
    <property type="protein sequence ID" value="MBO0952365.1"/>
    <property type="molecule type" value="Genomic_DNA"/>
</dbReference>
<evidence type="ECO:0000259" key="1">
    <source>
        <dbReference type="Pfam" id="PF00561"/>
    </source>
</evidence>
<dbReference type="GO" id="GO:0016787">
    <property type="term" value="F:hydrolase activity"/>
    <property type="evidence" value="ECO:0007669"/>
    <property type="project" value="UniProtKB-KW"/>
</dbReference>
<dbReference type="InterPro" id="IPR029058">
    <property type="entry name" value="AB_hydrolase_fold"/>
</dbReference>
<feature type="domain" description="AB hydrolase-1" evidence="1">
    <location>
        <begin position="27"/>
        <end position="136"/>
    </location>
</feature>
<keyword evidence="2" id="KW-0378">Hydrolase</keyword>
<dbReference type="PANTHER" id="PTHR43798:SF33">
    <property type="entry name" value="HYDROLASE, PUTATIVE (AFU_ORTHOLOGUE AFUA_2G14860)-RELATED"/>
    <property type="match status" value="1"/>
</dbReference>
<evidence type="ECO:0000313" key="3">
    <source>
        <dbReference type="Proteomes" id="UP000664628"/>
    </source>
</evidence>
<dbReference type="Gene3D" id="3.40.50.1820">
    <property type="entry name" value="alpha/beta hydrolase"/>
    <property type="match status" value="1"/>
</dbReference>
<accession>A0ABS3JQS8</accession>
<dbReference type="PANTHER" id="PTHR43798">
    <property type="entry name" value="MONOACYLGLYCEROL LIPASE"/>
    <property type="match status" value="1"/>
</dbReference>